<feature type="compositionally biased region" description="Basic residues" evidence="1">
    <location>
        <begin position="92"/>
        <end position="105"/>
    </location>
</feature>
<sequence length="160" mass="17650">MARGSPPTSRNWPPTPTKAARRPLPAKRRPIAYLSKQFADAGLQPGGDLKDGKRLWTPGRAAEQGRHRRRTAAGTAPGRQDRRAGAGQADRRARRHERRQQRRHQQGPAGVPRLRRESPGAQLGRLQGRGPEKGKIAVVLINDPDFETGQGDFDGKGMTY</sequence>
<accession>A0A914YJD9</accession>
<evidence type="ECO:0000313" key="3">
    <source>
        <dbReference type="WBParaSite" id="PSU_v2.g18972.t1"/>
    </source>
</evidence>
<organism evidence="2 3">
    <name type="scientific">Panagrolaimus superbus</name>
    <dbReference type="NCBI Taxonomy" id="310955"/>
    <lineage>
        <taxon>Eukaryota</taxon>
        <taxon>Metazoa</taxon>
        <taxon>Ecdysozoa</taxon>
        <taxon>Nematoda</taxon>
        <taxon>Chromadorea</taxon>
        <taxon>Rhabditida</taxon>
        <taxon>Tylenchina</taxon>
        <taxon>Panagrolaimomorpha</taxon>
        <taxon>Panagrolaimoidea</taxon>
        <taxon>Panagrolaimidae</taxon>
        <taxon>Panagrolaimus</taxon>
    </lineage>
</organism>
<keyword evidence="2" id="KW-1185">Reference proteome</keyword>
<proteinExistence type="predicted"/>
<feature type="compositionally biased region" description="Polar residues" evidence="1">
    <location>
        <begin position="1"/>
        <end position="12"/>
    </location>
</feature>
<feature type="region of interest" description="Disordered" evidence="1">
    <location>
        <begin position="1"/>
        <end position="135"/>
    </location>
</feature>
<evidence type="ECO:0000313" key="2">
    <source>
        <dbReference type="Proteomes" id="UP000887577"/>
    </source>
</evidence>
<evidence type="ECO:0000256" key="1">
    <source>
        <dbReference type="SAM" id="MobiDB-lite"/>
    </source>
</evidence>
<dbReference type="Proteomes" id="UP000887577">
    <property type="component" value="Unplaced"/>
</dbReference>
<feature type="compositionally biased region" description="Basic residues" evidence="1">
    <location>
        <begin position="19"/>
        <end position="30"/>
    </location>
</feature>
<dbReference type="WBParaSite" id="PSU_v2.g18972.t1">
    <property type="protein sequence ID" value="PSU_v2.g18972.t1"/>
    <property type="gene ID" value="PSU_v2.g18972"/>
</dbReference>
<protein>
    <submittedName>
        <fullName evidence="3">Uncharacterized protein</fullName>
    </submittedName>
</protein>
<dbReference type="AlphaFoldDB" id="A0A914YJD9"/>
<reference evidence="3" key="1">
    <citation type="submission" date="2022-11" db="UniProtKB">
        <authorList>
            <consortium name="WormBaseParasite"/>
        </authorList>
    </citation>
    <scope>IDENTIFICATION</scope>
</reference>
<name>A0A914YJD9_9BILA</name>